<keyword evidence="1" id="KW-0732">Signal</keyword>
<name>A0A4R1BMV2_9BACT</name>
<comment type="caution">
    <text evidence="2">The sequence shown here is derived from an EMBL/GenBank/DDBJ whole genome shotgun (WGS) entry which is preliminary data.</text>
</comment>
<organism evidence="2 3">
    <name type="scientific">Flaviaesturariibacter flavus</name>
    <dbReference type="NCBI Taxonomy" id="2502780"/>
    <lineage>
        <taxon>Bacteria</taxon>
        <taxon>Pseudomonadati</taxon>
        <taxon>Bacteroidota</taxon>
        <taxon>Chitinophagia</taxon>
        <taxon>Chitinophagales</taxon>
        <taxon>Chitinophagaceae</taxon>
        <taxon>Flaviaestuariibacter</taxon>
    </lineage>
</organism>
<evidence type="ECO:0000256" key="1">
    <source>
        <dbReference type="SAM" id="SignalP"/>
    </source>
</evidence>
<evidence type="ECO:0000313" key="2">
    <source>
        <dbReference type="EMBL" id="TCJ18803.1"/>
    </source>
</evidence>
<accession>A0A4R1BMV2</accession>
<feature type="chain" id="PRO_5020714615" evidence="1">
    <location>
        <begin position="24"/>
        <end position="626"/>
    </location>
</feature>
<sequence>MLKSFLPCTVFLLGIGAAYNSSAQTPQTPSDCKTGCTSNDVQIMRAYLVDSATLQPLSAGYQCRGSVKVRLALDLTTNTPRVGVVVYANIKFLVNGTPGNILANKKECFGTVLNRPSNQVVFSGAFTWSCGTPIALTNVFMGWGTGNTDFCQGLSAFRCPGTPSKCWSQIDGNYITIEIPMAQNVSRSLCPDTAGRTTATFNLTALNGEVSNNASNVTVTWYRDSGLLSPVGTPAAYSTVSTTAYAKVTSSTNTSAYSKAAVTLTVLAGPALSITNPTALCSPATADLTAAVTSGSTLPTGTSLSYWTNSGATASMTTPTAAGDGTYYIKASTNTTPACSDIRSVVVTVRTTPVLSITNPNAVCSPSTVDLTAAAVTSGSTLPSGSTLSYWTNSAATSSLSSPTAVGAGTYYIKASTGTTPSCSDIEAVTVSVYSNPSAPALCAVQPSMCGPATGTLTVTSPVGSTYQYSIDNGQHWQTGVTFSNVAPGSNPSIVAKDGSGCVSAAANCSDAVTCTTTARLAPPTARAEKRAPAEATPEDAVTVKVYPNPFRNSVNFRFTAPVSGSVSLEVYDNTGRRVSATSYGSISAGATRELHYSPRQKIGALLFYRLRIGSMTASGKMVQSE</sequence>
<dbReference type="OrthoDB" id="655428at2"/>
<dbReference type="AlphaFoldDB" id="A0A4R1BMV2"/>
<reference evidence="2 3" key="1">
    <citation type="submission" date="2019-03" db="EMBL/GenBank/DDBJ databases">
        <authorList>
            <person name="Kim M.K.M."/>
        </authorList>
    </citation>
    <scope>NUCLEOTIDE SEQUENCE [LARGE SCALE GENOMIC DNA]</scope>
    <source>
        <strain evidence="2 3">17J68-12</strain>
    </source>
</reference>
<protein>
    <submittedName>
        <fullName evidence="2">T9SS type A sorting domain-containing protein</fullName>
    </submittedName>
</protein>
<dbReference type="Proteomes" id="UP000295334">
    <property type="component" value="Unassembled WGS sequence"/>
</dbReference>
<gene>
    <name evidence="2" type="ORF">EPD60_03315</name>
</gene>
<proteinExistence type="predicted"/>
<feature type="signal peptide" evidence="1">
    <location>
        <begin position="1"/>
        <end position="23"/>
    </location>
</feature>
<dbReference type="EMBL" id="SJZI01000003">
    <property type="protein sequence ID" value="TCJ18803.1"/>
    <property type="molecule type" value="Genomic_DNA"/>
</dbReference>
<evidence type="ECO:0000313" key="3">
    <source>
        <dbReference type="Proteomes" id="UP000295334"/>
    </source>
</evidence>
<dbReference type="RefSeq" id="WP_131446826.1">
    <property type="nucleotide sequence ID" value="NZ_SJZI01000003.1"/>
</dbReference>
<keyword evidence="3" id="KW-1185">Reference proteome</keyword>